<reference evidence="2 3" key="1">
    <citation type="submission" date="2017-12" db="EMBL/GenBank/DDBJ databases">
        <title>Genome sequence of the active heterotrophic nitrifier-denitrifier, Cupriavidus pauculus UM1.</title>
        <authorList>
            <person name="Putonti C."/>
            <person name="Castignetti D."/>
        </authorList>
    </citation>
    <scope>NUCLEOTIDE SEQUENCE [LARGE SCALE GENOMIC DNA]</scope>
    <source>
        <strain evidence="2 3">UM1</strain>
    </source>
</reference>
<dbReference type="SUPFAM" id="SSF53098">
    <property type="entry name" value="Ribonuclease H-like"/>
    <property type="match status" value="1"/>
</dbReference>
<gene>
    <name evidence="2" type="ORF">CYJ10_00140</name>
</gene>
<feature type="region of interest" description="Disordered" evidence="1">
    <location>
        <begin position="204"/>
        <end position="229"/>
    </location>
</feature>
<dbReference type="Gene3D" id="3.30.420.10">
    <property type="entry name" value="Ribonuclease H-like superfamily/Ribonuclease H"/>
    <property type="match status" value="1"/>
</dbReference>
<dbReference type="AlphaFoldDB" id="A0A2N5CHR9"/>
<name>A0A2N5CHR9_9BURK</name>
<dbReference type="GO" id="GO:0003676">
    <property type="term" value="F:nucleic acid binding"/>
    <property type="evidence" value="ECO:0007669"/>
    <property type="project" value="InterPro"/>
</dbReference>
<dbReference type="RefSeq" id="WP_101679572.1">
    <property type="nucleotide sequence ID" value="NZ_PJRP01000001.1"/>
</dbReference>
<evidence type="ECO:0000313" key="2">
    <source>
        <dbReference type="EMBL" id="PLQ01762.1"/>
    </source>
</evidence>
<protein>
    <submittedName>
        <fullName evidence="2">Exonuclease</fullName>
    </submittedName>
</protein>
<evidence type="ECO:0000313" key="3">
    <source>
        <dbReference type="Proteomes" id="UP000234341"/>
    </source>
</evidence>
<keyword evidence="2" id="KW-0269">Exonuclease</keyword>
<comment type="caution">
    <text evidence="2">The sequence shown here is derived from an EMBL/GenBank/DDBJ whole genome shotgun (WGS) entry which is preliminary data.</text>
</comment>
<evidence type="ECO:0000256" key="1">
    <source>
        <dbReference type="SAM" id="MobiDB-lite"/>
    </source>
</evidence>
<dbReference type="InterPro" id="IPR012337">
    <property type="entry name" value="RNaseH-like_sf"/>
</dbReference>
<dbReference type="EMBL" id="PJRP01000001">
    <property type="protein sequence ID" value="PLQ01762.1"/>
    <property type="molecule type" value="Genomic_DNA"/>
</dbReference>
<dbReference type="InterPro" id="IPR036397">
    <property type="entry name" value="RNaseH_sf"/>
</dbReference>
<keyword evidence="2" id="KW-0378">Hydrolase</keyword>
<sequence length="229" mass="25299">MAKKQPPDKRPEIYVSTDVEADGPIPGPHSMLSFASAAMLADKTIISTFSANLETLPGAAGHPVQMQWWKTQPDAWAACRRDLECPEDVLPRYVEWVEKLPGKPVFIAFPAGFDFTWMFWYMMRFAGRSPFGWAALDIKTLGFALTGRPYRKSVKAAFPEHWHDPLPHTHVALDDALEQGALFCNMLAELRTREARLATLASPSDALSGADDSESEASHPQAGSGKSVR</sequence>
<proteinExistence type="predicted"/>
<dbReference type="GO" id="GO:0004527">
    <property type="term" value="F:exonuclease activity"/>
    <property type="evidence" value="ECO:0007669"/>
    <property type="project" value="UniProtKB-KW"/>
</dbReference>
<dbReference type="Proteomes" id="UP000234341">
    <property type="component" value="Unassembled WGS sequence"/>
</dbReference>
<dbReference type="STRING" id="82633.GCA_000974605_05721"/>
<organism evidence="2 3">
    <name type="scientific">Cupriavidus pauculus</name>
    <dbReference type="NCBI Taxonomy" id="82633"/>
    <lineage>
        <taxon>Bacteria</taxon>
        <taxon>Pseudomonadati</taxon>
        <taxon>Pseudomonadota</taxon>
        <taxon>Betaproteobacteria</taxon>
        <taxon>Burkholderiales</taxon>
        <taxon>Burkholderiaceae</taxon>
        <taxon>Cupriavidus</taxon>
    </lineage>
</organism>
<dbReference type="OrthoDB" id="9803925at2"/>
<accession>A0A2N5CHR9</accession>
<keyword evidence="2" id="KW-0540">Nuclease</keyword>